<evidence type="ECO:0000259" key="15">
    <source>
        <dbReference type="PROSITE" id="PS50016"/>
    </source>
</evidence>
<comment type="subunit">
    <text evidence="13">Component of an histone acetyltransferase complex. Interacts with H3K4me3 and to a lesser extent with H3K4me2.</text>
</comment>
<dbReference type="SMART" id="SM00249">
    <property type="entry name" value="PHD"/>
    <property type="match status" value="1"/>
</dbReference>
<feature type="region of interest" description="Disordered" evidence="14">
    <location>
        <begin position="208"/>
        <end position="242"/>
    </location>
</feature>
<proteinExistence type="inferred from homology"/>
<dbReference type="InterPro" id="IPR011011">
    <property type="entry name" value="Znf_FYVE_PHD"/>
</dbReference>
<evidence type="ECO:0000256" key="7">
    <source>
        <dbReference type="ARBA" id="ARBA00022853"/>
    </source>
</evidence>
<dbReference type="EnsemblMetazoa" id="SSS_665s_mrna">
    <property type="protein sequence ID" value="KAF7490362.1"/>
    <property type="gene ID" value="SSS_665"/>
</dbReference>
<dbReference type="PROSITE" id="PS50016">
    <property type="entry name" value="ZF_PHD_2"/>
    <property type="match status" value="1"/>
</dbReference>
<dbReference type="InterPro" id="IPR013083">
    <property type="entry name" value="Znf_RING/FYVE/PHD"/>
</dbReference>
<evidence type="ECO:0000313" key="18">
    <source>
        <dbReference type="Proteomes" id="UP000070412"/>
    </source>
</evidence>
<feature type="binding site" evidence="11">
    <location>
        <position position="425"/>
    </location>
    <ligand>
        <name>Zn(2+)</name>
        <dbReference type="ChEBI" id="CHEBI:29105"/>
        <label>2</label>
    </ligand>
</feature>
<feature type="compositionally biased region" description="Low complexity" evidence="14">
    <location>
        <begin position="333"/>
        <end position="349"/>
    </location>
</feature>
<comment type="subcellular location">
    <subcellularLocation>
        <location evidence="1 13">Nucleus</location>
    </subcellularLocation>
</comment>
<evidence type="ECO:0000313" key="16">
    <source>
        <dbReference type="EMBL" id="KAF7490362.1"/>
    </source>
</evidence>
<dbReference type="CDD" id="cd15505">
    <property type="entry name" value="PHD_ING"/>
    <property type="match status" value="1"/>
</dbReference>
<keyword evidence="5 12" id="KW-0863">Zinc-finger</keyword>
<evidence type="ECO:0000313" key="17">
    <source>
        <dbReference type="EnsemblMetazoa" id="KAF7490362.1"/>
    </source>
</evidence>
<evidence type="ECO:0000256" key="14">
    <source>
        <dbReference type="SAM" id="MobiDB-lite"/>
    </source>
</evidence>
<keyword evidence="18" id="KW-1185">Reference proteome</keyword>
<dbReference type="EMBL" id="WVUK01000062">
    <property type="protein sequence ID" value="KAF7490362.1"/>
    <property type="molecule type" value="Genomic_DNA"/>
</dbReference>
<evidence type="ECO:0000256" key="8">
    <source>
        <dbReference type="ARBA" id="ARBA00023015"/>
    </source>
</evidence>
<evidence type="ECO:0000256" key="4">
    <source>
        <dbReference type="ARBA" id="ARBA00022723"/>
    </source>
</evidence>
<dbReference type="GO" id="GO:0006325">
    <property type="term" value="P:chromatin organization"/>
    <property type="evidence" value="ECO:0007669"/>
    <property type="project" value="UniProtKB-KW"/>
</dbReference>
<dbReference type="InterPro" id="IPR019787">
    <property type="entry name" value="Znf_PHD-finger"/>
</dbReference>
<evidence type="ECO:0000256" key="12">
    <source>
        <dbReference type="PROSITE-ProRule" id="PRU00146"/>
    </source>
</evidence>
<accession>A0A834VAH9</accession>
<evidence type="ECO:0000256" key="2">
    <source>
        <dbReference type="ARBA" id="ARBA00010210"/>
    </source>
</evidence>
<feature type="region of interest" description="Disordered" evidence="14">
    <location>
        <begin position="304"/>
        <end position="349"/>
    </location>
</feature>
<comment type="function">
    <text evidence="13">Component of an histone acetyltransferase complex.</text>
</comment>
<dbReference type="GO" id="GO:0005634">
    <property type="term" value="C:nucleus"/>
    <property type="evidence" value="ECO:0007669"/>
    <property type="project" value="UniProtKB-SubCell"/>
</dbReference>
<feature type="binding site" evidence="11">
    <location>
        <position position="406"/>
    </location>
    <ligand>
        <name>Zn(2+)</name>
        <dbReference type="ChEBI" id="CHEBI:29105"/>
        <label>1</label>
    </ligand>
</feature>
<protein>
    <recommendedName>
        <fullName evidence="13">Inhibitor of growth protein</fullName>
    </recommendedName>
</protein>
<dbReference type="OrthoDB" id="5411773at2759"/>
<gene>
    <name evidence="16" type="primary">SSS_665g</name>
    <name evidence="16" type="ORF">SSS_665</name>
</gene>
<feature type="binding site" evidence="11">
    <location>
        <position position="382"/>
    </location>
    <ligand>
        <name>Zn(2+)</name>
        <dbReference type="ChEBI" id="CHEBI:29105"/>
        <label>1</label>
    </ligand>
</feature>
<dbReference type="Gene3D" id="3.30.40.10">
    <property type="entry name" value="Zinc/RING finger domain, C3HC4 (zinc finger)"/>
    <property type="match status" value="1"/>
</dbReference>
<dbReference type="InterPro" id="IPR019786">
    <property type="entry name" value="Zinc_finger_PHD-type_CS"/>
</dbReference>
<sequence>MLYLEDYLEIIENLSNEFLNKFTHMRELELQIYNTKDELDVKMNEFFVKKSNLQEDIRDAEFMALKQQYSKILEIMEDKIMVVDHMFDLIDKYSKRLNFEIHKFKLELEADNPGITEIIEKSAGIISYFDSQLNLYYFTLIRSRKTIGASETDNSLNTNHLREKRKLSSLYNSSLEAERYESFDEKSSQQINIFNGLNSANISSMASSKQIHNSSSLSDNNTNINMRNPNSKNISDKNTSNTQANLSGTDVIQAAASQAIVATQHLGIGRRTASLKASYEAINSTNPVLSNLCNLNQLRVDESTSNHTTNGIMNSNDDTEKLKKSRIRRNRTSVCSRNNSNANSSVNNSNLYRSMEMDMSQADQTNHSNMMRNYDIEEPLYCYCNNVSYGDMIFCENKSCPYQWFHYECVGIRVVPAGSWFCPTCSEKQGIQQTT</sequence>
<dbReference type="Gene3D" id="6.10.140.1740">
    <property type="match status" value="1"/>
</dbReference>
<comment type="similarity">
    <text evidence="2 13">Belongs to the ING family.</text>
</comment>
<feature type="binding site" evidence="11">
    <location>
        <position position="400"/>
    </location>
    <ligand>
        <name>Zn(2+)</name>
        <dbReference type="ChEBI" id="CHEBI:29105"/>
        <label>2</label>
    </ligand>
</feature>
<evidence type="ECO:0000256" key="10">
    <source>
        <dbReference type="ARBA" id="ARBA00023242"/>
    </source>
</evidence>
<keyword evidence="9" id="KW-0804">Transcription</keyword>
<evidence type="ECO:0000256" key="9">
    <source>
        <dbReference type="ARBA" id="ARBA00023163"/>
    </source>
</evidence>
<dbReference type="GO" id="GO:0008270">
    <property type="term" value="F:zinc ion binding"/>
    <property type="evidence" value="ECO:0007669"/>
    <property type="project" value="UniProtKB-KW"/>
</dbReference>
<name>A0A834VAH9_SARSC</name>
<keyword evidence="10 13" id="KW-0539">Nucleus</keyword>
<dbReference type="PANTHER" id="PTHR10333:SF103">
    <property type="entry name" value="INHIBITOR OF GROWTH PROTEIN 3"/>
    <property type="match status" value="1"/>
</dbReference>
<dbReference type="Proteomes" id="UP000070412">
    <property type="component" value="Unassembled WGS sequence"/>
</dbReference>
<dbReference type="InterPro" id="IPR028651">
    <property type="entry name" value="ING_fam"/>
</dbReference>
<dbReference type="PANTHER" id="PTHR10333">
    <property type="entry name" value="INHIBITOR OF GROWTH PROTEIN"/>
    <property type="match status" value="1"/>
</dbReference>
<evidence type="ECO:0000256" key="13">
    <source>
        <dbReference type="RuleBase" id="RU361213"/>
    </source>
</evidence>
<keyword evidence="3" id="KW-0341">Growth regulation</keyword>
<evidence type="ECO:0000256" key="3">
    <source>
        <dbReference type="ARBA" id="ARBA00022604"/>
    </source>
</evidence>
<keyword evidence="7 13" id="KW-0156">Chromatin regulator</keyword>
<evidence type="ECO:0000256" key="6">
    <source>
        <dbReference type="ARBA" id="ARBA00022833"/>
    </source>
</evidence>
<feature type="binding site" evidence="11">
    <location>
        <position position="422"/>
    </location>
    <ligand>
        <name>Zn(2+)</name>
        <dbReference type="ChEBI" id="CHEBI:29105"/>
        <label>2</label>
    </ligand>
</feature>
<evidence type="ECO:0000256" key="5">
    <source>
        <dbReference type="ARBA" id="ARBA00022771"/>
    </source>
</evidence>
<feature type="compositionally biased region" description="Polar residues" evidence="14">
    <location>
        <begin position="305"/>
        <end position="316"/>
    </location>
</feature>
<dbReference type="SMART" id="SM01408">
    <property type="entry name" value="ING"/>
    <property type="match status" value="1"/>
</dbReference>
<keyword evidence="6 11" id="KW-0862">Zinc</keyword>
<feature type="binding site" evidence="11">
    <location>
        <position position="384"/>
    </location>
    <ligand>
        <name>Zn(2+)</name>
        <dbReference type="ChEBI" id="CHEBI:29105"/>
        <label>1</label>
    </ligand>
</feature>
<feature type="domain" description="PHD-type" evidence="15">
    <location>
        <begin position="379"/>
        <end position="428"/>
    </location>
</feature>
<keyword evidence="8" id="KW-0805">Transcription regulation</keyword>
<evidence type="ECO:0000256" key="11">
    <source>
        <dbReference type="PIRSR" id="PIRSR628651-51"/>
    </source>
</evidence>
<reference evidence="16" key="2">
    <citation type="submission" date="2020-01" db="EMBL/GenBank/DDBJ databases">
        <authorList>
            <person name="Korhonen P.K.K."/>
            <person name="Guangxu M.G."/>
            <person name="Wang T.W."/>
            <person name="Stroehlein A.J.S."/>
            <person name="Young N.D."/>
            <person name="Ang C.-S.A."/>
            <person name="Fernando D.W.F."/>
            <person name="Lu H.L."/>
            <person name="Taylor S.T."/>
            <person name="Ehtesham M.E.M."/>
            <person name="Najaraj S.H.N."/>
            <person name="Harsha G.H.G."/>
            <person name="Madugundu A.M."/>
            <person name="Renuse S.R."/>
            <person name="Holt D.H."/>
            <person name="Pandey A.P."/>
            <person name="Papenfuss A.P."/>
            <person name="Gasser R.B.G."/>
            <person name="Fischer K.F."/>
        </authorList>
    </citation>
    <scope>NUCLEOTIDE SEQUENCE</scope>
    <source>
        <strain evidence="16">SSS_KF_BRIS2020</strain>
    </source>
</reference>
<dbReference type="InterPro" id="IPR001965">
    <property type="entry name" value="Znf_PHD"/>
</dbReference>
<feature type="binding site" evidence="11">
    <location>
        <position position="409"/>
    </location>
    <ligand>
        <name>Zn(2+)</name>
        <dbReference type="ChEBI" id="CHEBI:29105"/>
        <label>1</label>
    </ligand>
</feature>
<dbReference type="SUPFAM" id="SSF57903">
    <property type="entry name" value="FYVE/PHD zinc finger"/>
    <property type="match status" value="1"/>
</dbReference>
<dbReference type="AlphaFoldDB" id="A0A834VAH9"/>
<evidence type="ECO:0000256" key="1">
    <source>
        <dbReference type="ARBA" id="ARBA00004123"/>
    </source>
</evidence>
<feature type="binding site" evidence="11">
    <location>
        <position position="395"/>
    </location>
    <ligand>
        <name>Zn(2+)</name>
        <dbReference type="ChEBI" id="CHEBI:29105"/>
        <label>2</label>
    </ligand>
</feature>
<dbReference type="PROSITE" id="PS01359">
    <property type="entry name" value="ZF_PHD_1"/>
    <property type="match status" value="1"/>
</dbReference>
<organism evidence="16">
    <name type="scientific">Sarcoptes scabiei</name>
    <name type="common">Itch mite</name>
    <name type="synonym">Acarus scabiei</name>
    <dbReference type="NCBI Taxonomy" id="52283"/>
    <lineage>
        <taxon>Eukaryota</taxon>
        <taxon>Metazoa</taxon>
        <taxon>Ecdysozoa</taxon>
        <taxon>Arthropoda</taxon>
        <taxon>Chelicerata</taxon>
        <taxon>Arachnida</taxon>
        <taxon>Acari</taxon>
        <taxon>Acariformes</taxon>
        <taxon>Sarcoptiformes</taxon>
        <taxon>Astigmata</taxon>
        <taxon>Psoroptidia</taxon>
        <taxon>Sarcoptoidea</taxon>
        <taxon>Sarcoptidae</taxon>
        <taxon>Sarcoptinae</taxon>
        <taxon>Sarcoptes</taxon>
    </lineage>
</organism>
<dbReference type="Pfam" id="PF12998">
    <property type="entry name" value="ING"/>
    <property type="match status" value="1"/>
</dbReference>
<dbReference type="InterPro" id="IPR024610">
    <property type="entry name" value="ING_N_histone-binding"/>
</dbReference>
<comment type="domain">
    <text evidence="13">The PHD-type zinc finger mediates the binding to H3K4me3.</text>
</comment>
<reference evidence="17" key="3">
    <citation type="submission" date="2022-06" db="UniProtKB">
        <authorList>
            <consortium name="EnsemblMetazoa"/>
        </authorList>
    </citation>
    <scope>IDENTIFICATION</scope>
</reference>
<reference evidence="18" key="1">
    <citation type="journal article" date="2020" name="PLoS Negl. Trop. Dis.">
        <title>High-quality nuclear genome for Sarcoptes scabiei-A critical resource for a neglected parasite.</title>
        <authorList>
            <person name="Korhonen P.K."/>
            <person name="Gasser R.B."/>
            <person name="Ma G."/>
            <person name="Wang T."/>
            <person name="Stroehlein A.J."/>
            <person name="Young N.D."/>
            <person name="Ang C.S."/>
            <person name="Fernando D.D."/>
            <person name="Lu H.C."/>
            <person name="Taylor S."/>
            <person name="Reynolds S.L."/>
            <person name="Mofiz E."/>
            <person name="Najaraj S.H."/>
            <person name="Gowda H."/>
            <person name="Madugundu A."/>
            <person name="Renuse S."/>
            <person name="Holt D."/>
            <person name="Pandey A."/>
            <person name="Papenfuss A.T."/>
            <person name="Fischer K."/>
        </authorList>
    </citation>
    <scope>NUCLEOTIDE SEQUENCE [LARGE SCALE GENOMIC DNA]</scope>
</reference>
<keyword evidence="4 11" id="KW-0479">Metal-binding</keyword>